<dbReference type="OrthoDB" id="9785423at2"/>
<keyword evidence="2" id="KW-1185">Reference proteome</keyword>
<dbReference type="Proteomes" id="UP000027601">
    <property type="component" value="Unassembled WGS sequence"/>
</dbReference>
<dbReference type="RefSeq" id="WP_024997186.1">
    <property type="nucleotide sequence ID" value="NZ_ATZI01000015.1"/>
</dbReference>
<evidence type="ECO:0008006" key="3">
    <source>
        <dbReference type="Google" id="ProtNLM"/>
    </source>
</evidence>
<dbReference type="AlphaFoldDB" id="A0A069DB84"/>
<evidence type="ECO:0000313" key="2">
    <source>
        <dbReference type="Proteomes" id="UP000027601"/>
    </source>
</evidence>
<dbReference type="eggNOG" id="COG0560">
    <property type="taxonomic scope" value="Bacteria"/>
</dbReference>
<evidence type="ECO:0000313" key="1">
    <source>
        <dbReference type="EMBL" id="GAK37534.1"/>
    </source>
</evidence>
<dbReference type="InterPro" id="IPR023214">
    <property type="entry name" value="HAD_sf"/>
</dbReference>
<comment type="caution">
    <text evidence="1">The sequence shown here is derived from an EMBL/GenBank/DDBJ whole genome shotgun (WGS) entry which is preliminary data.</text>
</comment>
<accession>A0A069DB84</accession>
<organism evidence="1 2">
    <name type="scientific">Bacteroides graminisolvens DSM 19988 = JCM 15093</name>
    <dbReference type="NCBI Taxonomy" id="1121097"/>
    <lineage>
        <taxon>Bacteria</taxon>
        <taxon>Pseudomonadati</taxon>
        <taxon>Bacteroidota</taxon>
        <taxon>Bacteroidia</taxon>
        <taxon>Bacteroidales</taxon>
        <taxon>Bacteroidaceae</taxon>
        <taxon>Bacteroides</taxon>
    </lineage>
</organism>
<name>A0A069DB84_9BACE</name>
<gene>
    <name evidence="1" type="ORF">JCM15093_2788</name>
</gene>
<protein>
    <recommendedName>
        <fullName evidence="3">Haloacid dehalogenase-like hydrolase</fullName>
    </recommendedName>
</protein>
<dbReference type="EMBL" id="BAJS01000022">
    <property type="protein sequence ID" value="GAK37534.1"/>
    <property type="molecule type" value="Genomic_DNA"/>
</dbReference>
<dbReference type="Gene3D" id="3.40.50.1000">
    <property type="entry name" value="HAD superfamily/HAD-like"/>
    <property type="match status" value="1"/>
</dbReference>
<dbReference type="STRING" id="1121097.GCA_000428125_02727"/>
<dbReference type="InterPro" id="IPR036412">
    <property type="entry name" value="HAD-like_sf"/>
</dbReference>
<proteinExistence type="predicted"/>
<dbReference type="SUPFAM" id="SSF56784">
    <property type="entry name" value="HAD-like"/>
    <property type="match status" value="1"/>
</dbReference>
<reference evidence="1 2" key="1">
    <citation type="journal article" date="2015" name="Microbes Environ.">
        <title>Distribution and evolution of nitrogen fixation genes in the phylum bacteroidetes.</title>
        <authorList>
            <person name="Inoue J."/>
            <person name="Oshima K."/>
            <person name="Suda W."/>
            <person name="Sakamoto M."/>
            <person name="Iino T."/>
            <person name="Noda S."/>
            <person name="Hongoh Y."/>
            <person name="Hattori M."/>
            <person name="Ohkuma M."/>
        </authorList>
    </citation>
    <scope>NUCLEOTIDE SEQUENCE [LARGE SCALE GENOMIC DNA]</scope>
    <source>
        <strain evidence="1 2">JCM 15093</strain>
    </source>
</reference>
<sequence>MQNIIAVIWDFDKTLVDGYMQDPIFEEYNIDPKNFWEEVNKLPERYLKEQDVKVNPDTIYLNQFIKYAKEGKFAGLNNDKLKEFGSKLKFYPGIPDIFRTSKELLANDPACKEYNIKVEHYIVSTGFAQVIRGSSVMEHIEDIWGCELIEAPDPNQEGCSIISEIGFTIDNSTKTRAIFEINKGINKNQDVNVNSNLSEEQRRISFKNMIYIADGPSDVPAFSVVKGRGGATFAIYPHGNEKAFKQVEQLRIEGRIDMFAEANYNDKTTASMWICNKILEFAERIKQTEKSKHSGNFNTPKHLI</sequence>